<reference evidence="1 2" key="1">
    <citation type="journal article" date="2020" name="Int. J. Med. Microbiol.">
        <title>Discovery of Paenibacillus larvae ERIC V: Phenotypic and genomic comparison to genotypes ERIC I-IV reveal different inventories of virulence factors which correlate with epidemiological prevalences of American Foulbrood.</title>
        <authorList>
            <person name="Beims H."/>
            <person name="Bunk B."/>
            <person name="Erler S."/>
            <person name="Mohr K.I."/>
            <person name="Sproer C."/>
            <person name="Pradella S."/>
            <person name="Gunther G."/>
            <person name="Rohde M."/>
            <person name="von der Ohe W."/>
            <person name="Steinert M."/>
        </authorList>
    </citation>
    <scope>NUCLEOTIDE SEQUENCE [LARGE SCALE GENOMIC DNA]</scope>
    <source>
        <strain evidence="1">Eric_V</strain>
    </source>
</reference>
<dbReference type="AlphaFoldDB" id="A0A6C0QQQ5"/>
<evidence type="ECO:0000313" key="1">
    <source>
        <dbReference type="EMBL" id="QHZ50586.1"/>
    </source>
</evidence>
<sequence length="39" mass="4110">MAVKTALDNLYDKISANPQGITGLQAVYQFNVTGEPAAV</sequence>
<evidence type="ECO:0000313" key="2">
    <source>
        <dbReference type="Proteomes" id="UP000464330"/>
    </source>
</evidence>
<name>A0A6C0QQQ5_9BACL</name>
<dbReference type="Proteomes" id="UP000464330">
    <property type="component" value="Chromosome"/>
</dbReference>
<proteinExistence type="predicted"/>
<accession>A0A6C0QQQ5</accession>
<gene>
    <name evidence="1" type="ORF">ERICV_01425</name>
</gene>
<protein>
    <submittedName>
        <fullName evidence="1">Uncharacterized protein</fullName>
    </submittedName>
</protein>
<dbReference type="EMBL" id="CP019717">
    <property type="protein sequence ID" value="QHZ50586.1"/>
    <property type="molecule type" value="Genomic_DNA"/>
</dbReference>
<organism evidence="1 2">
    <name type="scientific">Paenibacillus larvae subsp. larvae</name>
    <dbReference type="NCBI Taxonomy" id="147375"/>
    <lineage>
        <taxon>Bacteria</taxon>
        <taxon>Bacillati</taxon>
        <taxon>Bacillota</taxon>
        <taxon>Bacilli</taxon>
        <taxon>Bacillales</taxon>
        <taxon>Paenibacillaceae</taxon>
        <taxon>Paenibacillus</taxon>
    </lineage>
</organism>